<dbReference type="AlphaFoldDB" id="A0A4R6GSI1"/>
<feature type="transmembrane region" description="Helical" evidence="1">
    <location>
        <begin position="72"/>
        <end position="90"/>
    </location>
</feature>
<feature type="transmembrane region" description="Helical" evidence="1">
    <location>
        <begin position="43"/>
        <end position="66"/>
    </location>
</feature>
<evidence type="ECO:0000313" key="3">
    <source>
        <dbReference type="Proteomes" id="UP000294848"/>
    </source>
</evidence>
<dbReference type="Proteomes" id="UP000294848">
    <property type="component" value="Unassembled WGS sequence"/>
</dbReference>
<dbReference type="EMBL" id="SNWI01000008">
    <property type="protein sequence ID" value="TDN98329.1"/>
    <property type="molecule type" value="Genomic_DNA"/>
</dbReference>
<reference evidence="2 3" key="1">
    <citation type="submission" date="2019-03" db="EMBL/GenBank/DDBJ databases">
        <title>Freshwater and sediment microbial communities from various areas in North America, analyzing microbe dynamics in response to fracking.</title>
        <authorList>
            <person name="Lamendella R."/>
        </authorList>
    </citation>
    <scope>NUCLEOTIDE SEQUENCE [LARGE SCALE GENOMIC DNA]</scope>
    <source>
        <strain evidence="2 3">114D</strain>
    </source>
</reference>
<comment type="caution">
    <text evidence="2">The sequence shown here is derived from an EMBL/GenBank/DDBJ whole genome shotgun (WGS) entry which is preliminary data.</text>
</comment>
<dbReference type="OrthoDB" id="5706484at2"/>
<gene>
    <name evidence="2" type="ORF">DET52_108116</name>
</gene>
<protein>
    <submittedName>
        <fullName evidence="2">Uncharacterized protein</fullName>
    </submittedName>
</protein>
<feature type="transmembrane region" description="Helical" evidence="1">
    <location>
        <begin position="122"/>
        <end position="148"/>
    </location>
</feature>
<sequence length="220" mass="25014">MENLNIHEIWQQHESRLTNSHKLNIKLLKEVKISQAKSSLKSLLFLPISTLIFFIVVASYGLHFTVTTWGPWYFAFAGIMVTSFSLAYIINSIRQLKQILTIDYKSPVVQLQKEMSQLRSSVIVNLKIAAGLLPFAPFLVIFIIKSLFDYNLVESLSRTMLFIYGGISLLLLLVSIQAFKALSSHTPNKTWLNWLLKGSGSQVDEALSFLQEINAFENEE</sequence>
<keyword evidence="1" id="KW-0472">Membrane</keyword>
<keyword evidence="1" id="KW-0812">Transmembrane</keyword>
<accession>A0A4R6GSI1</accession>
<feature type="transmembrane region" description="Helical" evidence="1">
    <location>
        <begin position="160"/>
        <end position="179"/>
    </location>
</feature>
<evidence type="ECO:0000313" key="2">
    <source>
        <dbReference type="EMBL" id="TDN98329.1"/>
    </source>
</evidence>
<organism evidence="2 3">
    <name type="scientific">Sunxiuqinia elliptica</name>
    <dbReference type="NCBI Taxonomy" id="655355"/>
    <lineage>
        <taxon>Bacteria</taxon>
        <taxon>Pseudomonadati</taxon>
        <taxon>Bacteroidota</taxon>
        <taxon>Bacteroidia</taxon>
        <taxon>Marinilabiliales</taxon>
        <taxon>Prolixibacteraceae</taxon>
        <taxon>Sunxiuqinia</taxon>
    </lineage>
</organism>
<evidence type="ECO:0000256" key="1">
    <source>
        <dbReference type="SAM" id="Phobius"/>
    </source>
</evidence>
<dbReference type="RefSeq" id="WP_133466125.1">
    <property type="nucleotide sequence ID" value="NZ_SNWI01000008.1"/>
</dbReference>
<proteinExistence type="predicted"/>
<name>A0A4R6GSI1_9BACT</name>
<keyword evidence="1" id="KW-1133">Transmembrane helix</keyword>